<dbReference type="KEGG" id="vg:22647473"/>
<dbReference type="OrthoDB" id="2466at10239"/>
<evidence type="ECO:0000313" key="6">
    <source>
        <dbReference type="Proteomes" id="UP000107385"/>
    </source>
</evidence>
<evidence type="ECO:0000256" key="1">
    <source>
        <dbReference type="ARBA" id="ARBA00004170"/>
    </source>
</evidence>
<dbReference type="Proteomes" id="UP000107385">
    <property type="component" value="Segment"/>
</dbReference>
<comment type="subcellular location">
    <subcellularLocation>
        <location evidence="1">Membrane</location>
        <topology evidence="1">Peripheral membrane protein</topology>
    </subcellularLocation>
</comment>
<dbReference type="EMBL" id="KM502564">
    <property type="protein sequence ID" value="AIZ77326.1"/>
    <property type="molecule type" value="Genomic_DNA"/>
</dbReference>
<dbReference type="GO" id="GO:0016020">
    <property type="term" value="C:membrane"/>
    <property type="evidence" value="ECO:0007669"/>
    <property type="project" value="UniProtKB-SubCell"/>
</dbReference>
<dbReference type="GO" id="GO:0046677">
    <property type="term" value="P:response to antibiotic"/>
    <property type="evidence" value="ECO:0007669"/>
    <property type="project" value="InterPro"/>
</dbReference>
<evidence type="ECO:0000256" key="3">
    <source>
        <dbReference type="ARBA" id="ARBA00032040"/>
    </source>
</evidence>
<name>A0A0A7MET6_9POXV</name>
<sequence length="545" mass="60662">MNNSVVSLVGPDDGVRRASVFTTDHRLPTLYMPQYVTTQGVVDTCGDAVSVTFEVRDKYISAMNHLVLSIELPEIKGCGRVCYVPYVGYKLIQHISINSASDTIWETSGEELFDSCLDNERVLELSGNSRELNDLSTGSSPNDVIKEAACVHAYIKTPFDADSTFSTLKLSDCKVTVTVTLNPIACVLVHDEAFDMDSFASEFPYALELSFLGYMVKNLYPRPAFVETPRRRVEQLSHTTCVLTDVHACTSLTVYTKPVFSGMDNRFIAYPGFQQSEGDFIMAFVERLLEDMVIVARDYPEGFPDTAEIVEVPESGLVSIQDTDVFVRIDAVPAGMRVFLHTNILVFATRKNSIVYNMSKKFSAITGVYSASTQRIRFTGAVHSVTIGDASVPVSIWSCQRNVYHGDNRSEDARAKDLFVADPFLKGIDFKNKTDVISRMDVRFGNEVLYSETSPVSRVFSEILGKTPGVRTLQFNFTPNTFFAPTALNSNVARGKDKISVRINTAPMDMHNPLMYVPRHMVVVCRELYKISYEGGISVEKVTSQ</sequence>
<accession>A0A0A7MET6</accession>
<evidence type="ECO:0000256" key="4">
    <source>
        <dbReference type="ARBA" id="ARBA00032479"/>
    </source>
</evidence>
<protein>
    <recommendedName>
        <fullName evidence="4">62 kDa protein</fullName>
    </recommendedName>
    <alternativeName>
        <fullName evidence="3">Rifampicin resistance protein</fullName>
    </alternativeName>
</protein>
<evidence type="ECO:0000313" key="5">
    <source>
        <dbReference type="EMBL" id="AIZ77326.1"/>
    </source>
</evidence>
<proteinExistence type="predicted"/>
<dbReference type="RefSeq" id="YP_009112814.1">
    <property type="nucleotide sequence ID" value="NC_025963.1"/>
</dbReference>
<evidence type="ECO:0000256" key="2">
    <source>
        <dbReference type="ARBA" id="ARBA00023136"/>
    </source>
</evidence>
<dbReference type="InterPro" id="IPR005008">
    <property type="entry name" value="Poxvirus_Rif-R"/>
</dbReference>
<dbReference type="GeneID" id="22647473"/>
<keyword evidence="2" id="KW-0472">Membrane</keyword>
<reference evidence="5 6" key="1">
    <citation type="submission" date="2014-09" db="EMBL/GenBank/DDBJ databases">
        <title>Parapoxvirus (PPV) of red deer reveals sub-clinical infection and confirms a unique species.</title>
        <authorList>
            <person name="Friederichs S."/>
            <person name="Stefan K."/>
            <person name="Helmut B."/>
            <person name="Heike L."/>
            <person name="Mathias B."/>
        </authorList>
    </citation>
    <scope>NUCLEOTIDE SEQUENCE [LARGE SCALE GENOMIC DNA]</scope>
    <source>
        <strain evidence="5">HL953</strain>
    </source>
</reference>
<dbReference type="Pfam" id="PF03340">
    <property type="entry name" value="Pox_Rif"/>
    <property type="match status" value="1"/>
</dbReference>
<organism evidence="5 6">
    <name type="scientific">Parapoxvirus red deer/HL953</name>
    <dbReference type="NCBI Taxonomy" id="1579460"/>
    <lineage>
        <taxon>Viruses</taxon>
        <taxon>Varidnaviria</taxon>
        <taxon>Bamfordvirae</taxon>
        <taxon>Nucleocytoviricota</taxon>
        <taxon>Pokkesviricetes</taxon>
        <taxon>Chitovirales</taxon>
        <taxon>Poxviridae</taxon>
        <taxon>Chordopoxvirinae</taxon>
        <taxon>Parapoxvirus</taxon>
        <taxon>Parapoxvirus reddeerpox</taxon>
        <taxon>Red deerpox virus</taxon>
    </lineage>
</organism>
<keyword evidence="6" id="KW-1185">Reference proteome</keyword>